<dbReference type="Pfam" id="PF00560">
    <property type="entry name" value="LRR_1"/>
    <property type="match status" value="1"/>
</dbReference>
<dbReference type="Pfam" id="PF13855">
    <property type="entry name" value="LRR_8"/>
    <property type="match status" value="1"/>
</dbReference>
<comment type="caution">
    <text evidence="3">The sequence shown here is derived from an EMBL/GenBank/DDBJ whole genome shotgun (WGS) entry which is preliminary data.</text>
</comment>
<sequence length="277" mass="31389">MSIAKNEYKSAVLWYMNGIVATFYESENEDQKKKVLVDTISFTGKAYLAFRKISSLRIAPPAVPYLENLSSLLLQNNNLKTIPSELWRLVNLQELNLGCNQLETLPKEIGLLTNLQELFLHSNQLVNIPSQIGYLHQLQVLDLTDNRLESLPGELVSRLQLKNLWIERNPFSTKPTNAFNMITLKDICAQTIGLWCLADPDSREVVLDFPDSILDKQLIVPDNINLVPLCQSCQGRLFHYGLSLVVENHSIPFVYHACSQNCFTRLRNAAVCAINES</sequence>
<reference evidence="3 4" key="1">
    <citation type="submission" date="2019-09" db="EMBL/GenBank/DDBJ databases">
        <authorList>
            <consortium name="DOE Joint Genome Institute"/>
            <person name="Mondo S.J."/>
            <person name="Navarro-Mendoza M.I."/>
            <person name="Perez-Arques C."/>
            <person name="Panchal S."/>
            <person name="Nicolas F.E."/>
            <person name="Ganguly P."/>
            <person name="Pangilinan J."/>
            <person name="Grigoriev I."/>
            <person name="Heitman J."/>
            <person name="Sanya K."/>
            <person name="Garre V."/>
        </authorList>
    </citation>
    <scope>NUCLEOTIDE SEQUENCE [LARGE SCALE GENOMIC DNA]</scope>
    <source>
        <strain evidence="3 4">MU402</strain>
    </source>
</reference>
<dbReference type="PANTHER" id="PTHR48051:SF1">
    <property type="entry name" value="RAS SUPPRESSOR PROTEIN 1"/>
    <property type="match status" value="1"/>
</dbReference>
<dbReference type="SUPFAM" id="SSF52058">
    <property type="entry name" value="L domain-like"/>
    <property type="match status" value="1"/>
</dbReference>
<dbReference type="InterPro" id="IPR001611">
    <property type="entry name" value="Leu-rich_rpt"/>
</dbReference>
<evidence type="ECO:0000313" key="4">
    <source>
        <dbReference type="Proteomes" id="UP000469890"/>
    </source>
</evidence>
<accession>A0A8H4BG76</accession>
<evidence type="ECO:0000313" key="3">
    <source>
        <dbReference type="EMBL" id="KAF1800812.1"/>
    </source>
</evidence>
<dbReference type="EMBL" id="JAAECE010000005">
    <property type="protein sequence ID" value="KAF1800812.1"/>
    <property type="molecule type" value="Genomic_DNA"/>
</dbReference>
<dbReference type="PROSITE" id="PS51450">
    <property type="entry name" value="LRR"/>
    <property type="match status" value="4"/>
</dbReference>
<evidence type="ECO:0000256" key="1">
    <source>
        <dbReference type="ARBA" id="ARBA00022614"/>
    </source>
</evidence>
<evidence type="ECO:0000256" key="2">
    <source>
        <dbReference type="ARBA" id="ARBA00022737"/>
    </source>
</evidence>
<dbReference type="PANTHER" id="PTHR48051">
    <property type="match status" value="1"/>
</dbReference>
<dbReference type="InterPro" id="IPR032675">
    <property type="entry name" value="LRR_dom_sf"/>
</dbReference>
<dbReference type="Gene3D" id="3.80.10.10">
    <property type="entry name" value="Ribonuclease Inhibitor"/>
    <property type="match status" value="1"/>
</dbReference>
<gene>
    <name evidence="3" type="ORF">FB192DRAFT_1382447</name>
</gene>
<dbReference type="InterPro" id="IPR003591">
    <property type="entry name" value="Leu-rich_rpt_typical-subtyp"/>
</dbReference>
<dbReference type="SMART" id="SM00369">
    <property type="entry name" value="LRR_TYP"/>
    <property type="match status" value="4"/>
</dbReference>
<keyword evidence="2" id="KW-0677">Repeat</keyword>
<keyword evidence="1" id="KW-0433">Leucine-rich repeat</keyword>
<protein>
    <submittedName>
        <fullName evidence="3">Uncharacterized protein</fullName>
    </submittedName>
</protein>
<dbReference type="AlphaFoldDB" id="A0A8H4BG76"/>
<dbReference type="Proteomes" id="UP000469890">
    <property type="component" value="Unassembled WGS sequence"/>
</dbReference>
<dbReference type="InterPro" id="IPR050216">
    <property type="entry name" value="LRR_domain-containing"/>
</dbReference>
<name>A0A8H4BG76_MUCCL</name>
<proteinExistence type="predicted"/>
<organism evidence="3 4">
    <name type="scientific">Mucor circinelloides f. lusitanicus</name>
    <name type="common">Mucor racemosus var. lusitanicus</name>
    <dbReference type="NCBI Taxonomy" id="29924"/>
    <lineage>
        <taxon>Eukaryota</taxon>
        <taxon>Fungi</taxon>
        <taxon>Fungi incertae sedis</taxon>
        <taxon>Mucoromycota</taxon>
        <taxon>Mucoromycotina</taxon>
        <taxon>Mucoromycetes</taxon>
        <taxon>Mucorales</taxon>
        <taxon>Mucorineae</taxon>
        <taxon>Mucoraceae</taxon>
        <taxon>Mucor</taxon>
    </lineage>
</organism>
<dbReference type="GO" id="GO:0005737">
    <property type="term" value="C:cytoplasm"/>
    <property type="evidence" value="ECO:0007669"/>
    <property type="project" value="TreeGrafter"/>
</dbReference>